<keyword evidence="1" id="KW-0732">Signal</keyword>
<protein>
    <submittedName>
        <fullName evidence="2">Uncharacterized protein</fullName>
    </submittedName>
</protein>
<evidence type="ECO:0000313" key="2">
    <source>
        <dbReference type="EMBL" id="KAE9586377.1"/>
    </source>
</evidence>
<proteinExistence type="predicted"/>
<dbReference type="Proteomes" id="UP000447434">
    <property type="component" value="Chromosome 24"/>
</dbReference>
<dbReference type="EMBL" id="WOCE01000024">
    <property type="protein sequence ID" value="KAE9586377.1"/>
    <property type="molecule type" value="Genomic_DNA"/>
</dbReference>
<reference evidence="3" key="1">
    <citation type="journal article" date="2020" name="Nat. Commun.">
        <title>Genome sequence of the cluster root forming white lupin.</title>
        <authorList>
            <person name="Hufnagel B."/>
            <person name="Marques A."/>
            <person name="Soriano A."/>
            <person name="Marques L."/>
            <person name="Divol F."/>
            <person name="Doumas P."/>
            <person name="Sallet E."/>
            <person name="Mancinotti D."/>
            <person name="Carrere S."/>
            <person name="Marande W."/>
            <person name="Arribat S."/>
            <person name="Keller J."/>
            <person name="Huneau C."/>
            <person name="Blein T."/>
            <person name="Aime D."/>
            <person name="Laguerre M."/>
            <person name="Taylor J."/>
            <person name="Schubert V."/>
            <person name="Nelson M."/>
            <person name="Geu-Flores F."/>
            <person name="Crespi M."/>
            <person name="Gallardo-Guerrero K."/>
            <person name="Delaux P.-M."/>
            <person name="Salse J."/>
            <person name="Berges H."/>
            <person name="Guyot R."/>
            <person name="Gouzy J."/>
            <person name="Peret B."/>
        </authorList>
    </citation>
    <scope>NUCLEOTIDE SEQUENCE [LARGE SCALE GENOMIC DNA]</scope>
    <source>
        <strain evidence="3">cv. Amiga</strain>
    </source>
</reference>
<name>A0A6A4NID8_LUPAL</name>
<sequence length="68" mass="7825">MFHSLSLYVSFSLPFLLHFTWFDFQSPPPLTILLRKLNYHDFSVVAVVSLRVQSSSLSLQIPNAKLTE</sequence>
<evidence type="ECO:0000313" key="3">
    <source>
        <dbReference type="Proteomes" id="UP000447434"/>
    </source>
</evidence>
<evidence type="ECO:0000256" key="1">
    <source>
        <dbReference type="SAM" id="SignalP"/>
    </source>
</evidence>
<keyword evidence="3" id="KW-1185">Reference proteome</keyword>
<feature type="chain" id="PRO_5025643585" evidence="1">
    <location>
        <begin position="23"/>
        <end position="68"/>
    </location>
</feature>
<feature type="signal peptide" evidence="1">
    <location>
        <begin position="1"/>
        <end position="22"/>
    </location>
</feature>
<comment type="caution">
    <text evidence="2">The sequence shown here is derived from an EMBL/GenBank/DDBJ whole genome shotgun (WGS) entry which is preliminary data.</text>
</comment>
<dbReference type="AlphaFoldDB" id="A0A6A4NID8"/>
<organism evidence="2 3">
    <name type="scientific">Lupinus albus</name>
    <name type="common">White lupine</name>
    <name type="synonym">Lupinus termis</name>
    <dbReference type="NCBI Taxonomy" id="3870"/>
    <lineage>
        <taxon>Eukaryota</taxon>
        <taxon>Viridiplantae</taxon>
        <taxon>Streptophyta</taxon>
        <taxon>Embryophyta</taxon>
        <taxon>Tracheophyta</taxon>
        <taxon>Spermatophyta</taxon>
        <taxon>Magnoliopsida</taxon>
        <taxon>eudicotyledons</taxon>
        <taxon>Gunneridae</taxon>
        <taxon>Pentapetalae</taxon>
        <taxon>rosids</taxon>
        <taxon>fabids</taxon>
        <taxon>Fabales</taxon>
        <taxon>Fabaceae</taxon>
        <taxon>Papilionoideae</taxon>
        <taxon>50 kb inversion clade</taxon>
        <taxon>genistoids sensu lato</taxon>
        <taxon>core genistoids</taxon>
        <taxon>Genisteae</taxon>
        <taxon>Lupinus</taxon>
    </lineage>
</organism>
<gene>
    <name evidence="2" type="ORF">Lalb_Chr24g0401311</name>
</gene>
<accession>A0A6A4NID8</accession>